<evidence type="ECO:0000256" key="1">
    <source>
        <dbReference type="SAM" id="Phobius"/>
    </source>
</evidence>
<evidence type="ECO:0000313" key="3">
    <source>
        <dbReference type="Proteomes" id="UP000331127"/>
    </source>
</evidence>
<accession>A0A5M3WCD3</accession>
<organism evidence="2 3">
    <name type="scientific">Acrocarpospora macrocephala</name>
    <dbReference type="NCBI Taxonomy" id="150177"/>
    <lineage>
        <taxon>Bacteria</taxon>
        <taxon>Bacillati</taxon>
        <taxon>Actinomycetota</taxon>
        <taxon>Actinomycetes</taxon>
        <taxon>Streptosporangiales</taxon>
        <taxon>Streptosporangiaceae</taxon>
        <taxon>Acrocarpospora</taxon>
    </lineage>
</organism>
<dbReference type="EMBL" id="BLAE01000003">
    <property type="protein sequence ID" value="GES06574.1"/>
    <property type="molecule type" value="Genomic_DNA"/>
</dbReference>
<keyword evidence="1" id="KW-0472">Membrane</keyword>
<sequence>MSGRRGLPFSSVVTALAGFVLLWFTVPGIGPAVRAARADGVSGVFTATELVCVQHPGHESCTWTGAFSAPSGAVRDRVSLYGSDRGTMLAGQTTRAVDIGRTYWVYGPGGSNEWVFTGLLLLLGAGLLAYAAYAARAVVRPRAQT</sequence>
<proteinExistence type="predicted"/>
<keyword evidence="3" id="KW-1185">Reference proteome</keyword>
<dbReference type="Proteomes" id="UP000331127">
    <property type="component" value="Unassembled WGS sequence"/>
</dbReference>
<comment type="caution">
    <text evidence="2">The sequence shown here is derived from an EMBL/GenBank/DDBJ whole genome shotgun (WGS) entry which is preliminary data.</text>
</comment>
<evidence type="ECO:0000313" key="2">
    <source>
        <dbReference type="EMBL" id="GES06574.1"/>
    </source>
</evidence>
<name>A0A5M3WCD3_9ACTN</name>
<dbReference type="OrthoDB" id="3482942at2"/>
<reference evidence="2 3" key="1">
    <citation type="submission" date="2019-10" db="EMBL/GenBank/DDBJ databases">
        <title>Whole genome shotgun sequence of Acrocarpospora macrocephala NBRC 16266.</title>
        <authorList>
            <person name="Ichikawa N."/>
            <person name="Kimura A."/>
            <person name="Kitahashi Y."/>
            <person name="Komaki H."/>
            <person name="Oguchi A."/>
        </authorList>
    </citation>
    <scope>NUCLEOTIDE SEQUENCE [LARGE SCALE GENOMIC DNA]</scope>
    <source>
        <strain evidence="2 3">NBRC 16266</strain>
    </source>
</reference>
<protein>
    <submittedName>
        <fullName evidence="2">Uncharacterized protein</fullName>
    </submittedName>
</protein>
<keyword evidence="1" id="KW-1133">Transmembrane helix</keyword>
<dbReference type="RefSeq" id="WP_155352311.1">
    <property type="nucleotide sequence ID" value="NZ_BAAAHL010000022.1"/>
</dbReference>
<gene>
    <name evidence="2" type="ORF">Amac_001690</name>
</gene>
<keyword evidence="1" id="KW-0812">Transmembrane</keyword>
<dbReference type="AlphaFoldDB" id="A0A5M3WCD3"/>
<feature type="transmembrane region" description="Helical" evidence="1">
    <location>
        <begin position="114"/>
        <end position="135"/>
    </location>
</feature>